<gene>
    <name evidence="5" type="ORF">CYMTET_45672</name>
    <name evidence="4" type="ORF">CYMTET_45673</name>
</gene>
<dbReference type="Pfam" id="PF13516">
    <property type="entry name" value="LRR_6"/>
    <property type="match status" value="1"/>
</dbReference>
<name>A0AAE0BZ52_9CHLO</name>
<dbReference type="InterPro" id="IPR001611">
    <property type="entry name" value="Leu-rich_rpt"/>
</dbReference>
<evidence type="ECO:0000256" key="2">
    <source>
        <dbReference type="SAM" id="Coils"/>
    </source>
</evidence>
<dbReference type="SMART" id="SM00368">
    <property type="entry name" value="LRR_RI"/>
    <property type="match status" value="2"/>
</dbReference>
<comment type="subcellular location">
    <subcellularLocation>
        <location evidence="1">Cytoplasm</location>
        <location evidence="1">Cytoskeleton</location>
        <location evidence="1">Cilium axoneme</location>
    </subcellularLocation>
</comment>
<feature type="compositionally biased region" description="Polar residues" evidence="3">
    <location>
        <begin position="478"/>
        <end position="509"/>
    </location>
</feature>
<accession>A0AAE0BZ52</accession>
<feature type="region of interest" description="Disordered" evidence="3">
    <location>
        <begin position="460"/>
        <end position="526"/>
    </location>
</feature>
<dbReference type="SMART" id="SM00367">
    <property type="entry name" value="LRR_CC"/>
    <property type="match status" value="5"/>
</dbReference>
<dbReference type="Gene3D" id="3.80.10.10">
    <property type="entry name" value="Ribonuclease Inhibitor"/>
    <property type="match status" value="2"/>
</dbReference>
<evidence type="ECO:0000256" key="3">
    <source>
        <dbReference type="SAM" id="MobiDB-lite"/>
    </source>
</evidence>
<evidence type="ECO:0000313" key="4">
    <source>
        <dbReference type="EMBL" id="KAK3244729.1"/>
    </source>
</evidence>
<feature type="coiled-coil region" evidence="2">
    <location>
        <begin position="9"/>
        <end position="43"/>
    </location>
</feature>
<evidence type="ECO:0000256" key="1">
    <source>
        <dbReference type="ARBA" id="ARBA00004430"/>
    </source>
</evidence>
<dbReference type="AlphaFoldDB" id="A0AAE0BZ52"/>
<sequence length="547" mass="58614">MDSAVMTPLEQEMRRRAIAEEQLEESRARCAALAAEKERLAAICNDLTFRCVMNDVEVPQESLLPNLESFPKELDCSPYCHNRSGCSPNFFHTEHIASGRRVFTDATLASLCEFGPSSSLETLSLAGSRITDAGVAQLCKGLPRLRNLSLSGCSGVSDASASQILSHMTGLQAIDISGTKMTNEGISHIAQLGELHTLRCGGCKGVTDESLVSLSSRDAMVSVDMSDTGVTDKGVSRFILSMPSLTCISCAGCPISDPSLQAMTQLTGLQCLNISNCESITEQGLSQLQNATKLTALDLSKTPVTSASLAVISSLKNLTYLNLGKAGAPSEEPPVLSPAHQGAVAKQPTLTGNFTGTFATSTASSSRTIPLEQPRVFTKATPAPNVMTRLRAVEDAAAFTQPLPTVAFSHAGSHHRRVKPMQVRRSVVAGFARRNLVPCDEPDFKEHYDKSAKQNLVRKLPHPPVHPALGEPMLPTSLLGQTFNGSLESAESSPITRQSHPPAHANSQGPRPPPKCKPRTSKNTPTFVARLQNSLEQDMTFRTMESL</sequence>
<dbReference type="GO" id="GO:0019005">
    <property type="term" value="C:SCF ubiquitin ligase complex"/>
    <property type="evidence" value="ECO:0007669"/>
    <property type="project" value="TreeGrafter"/>
</dbReference>
<dbReference type="PANTHER" id="PTHR13318">
    <property type="entry name" value="PARTNER OF PAIRED, ISOFORM B-RELATED"/>
    <property type="match status" value="1"/>
</dbReference>
<evidence type="ECO:0000313" key="5">
    <source>
        <dbReference type="EMBL" id="KAK3244730.1"/>
    </source>
</evidence>
<proteinExistence type="predicted"/>
<comment type="caution">
    <text evidence="4">The sequence shown here is derived from an EMBL/GenBank/DDBJ whole genome shotgun (WGS) entry which is preliminary data.</text>
</comment>
<dbReference type="InterPro" id="IPR006553">
    <property type="entry name" value="Leu-rich_rpt_Cys-con_subtyp"/>
</dbReference>
<dbReference type="Proteomes" id="UP001190700">
    <property type="component" value="Unassembled WGS sequence"/>
</dbReference>
<keyword evidence="6" id="KW-1185">Reference proteome</keyword>
<dbReference type="EMBL" id="LGRX02031506">
    <property type="protein sequence ID" value="KAK3244730.1"/>
    <property type="molecule type" value="Genomic_DNA"/>
</dbReference>
<reference evidence="4 6" key="1">
    <citation type="journal article" date="2015" name="Genome Biol. Evol.">
        <title>Comparative Genomics of a Bacterivorous Green Alga Reveals Evolutionary Causalities and Consequences of Phago-Mixotrophic Mode of Nutrition.</title>
        <authorList>
            <person name="Burns J.A."/>
            <person name="Paasch A."/>
            <person name="Narechania A."/>
            <person name="Kim E."/>
        </authorList>
    </citation>
    <scope>NUCLEOTIDE SEQUENCE [LARGE SCALE GENOMIC DNA]</scope>
    <source>
        <strain evidence="4">PLY_AMNH</strain>
    </source>
</reference>
<dbReference type="SUPFAM" id="SSF52047">
    <property type="entry name" value="RNI-like"/>
    <property type="match status" value="1"/>
</dbReference>
<dbReference type="InterPro" id="IPR032675">
    <property type="entry name" value="LRR_dom_sf"/>
</dbReference>
<organism evidence="4 6">
    <name type="scientific">Cymbomonas tetramitiformis</name>
    <dbReference type="NCBI Taxonomy" id="36881"/>
    <lineage>
        <taxon>Eukaryota</taxon>
        <taxon>Viridiplantae</taxon>
        <taxon>Chlorophyta</taxon>
        <taxon>Pyramimonadophyceae</taxon>
        <taxon>Pyramimonadales</taxon>
        <taxon>Pyramimonadaceae</taxon>
        <taxon>Cymbomonas</taxon>
    </lineage>
</organism>
<protein>
    <submittedName>
        <fullName evidence="4">Uncharacterized protein</fullName>
    </submittedName>
</protein>
<dbReference type="GO" id="GO:0031146">
    <property type="term" value="P:SCF-dependent proteasomal ubiquitin-dependent protein catabolic process"/>
    <property type="evidence" value="ECO:0007669"/>
    <property type="project" value="TreeGrafter"/>
</dbReference>
<evidence type="ECO:0000313" key="6">
    <source>
        <dbReference type="Proteomes" id="UP001190700"/>
    </source>
</evidence>
<dbReference type="EMBL" id="LGRX02031507">
    <property type="protein sequence ID" value="KAK3244729.1"/>
    <property type="molecule type" value="Genomic_DNA"/>
</dbReference>
<keyword evidence="2" id="KW-0175">Coiled coil</keyword>
<reference evidence="4" key="2">
    <citation type="submission" date="2023-06" db="EMBL/GenBank/DDBJ databases">
        <title>Long-read-based genome assembly of the green algal bacterivore Cymbomonas tetramitiformis.</title>
        <authorList>
            <person name="Gyaltshen Y."/>
            <person name="Rozenberg A."/>
            <person name="Paasch A."/>
            <person name="Burns J.A."/>
            <person name="Warring S."/>
            <person name="Larson R."/>
            <person name="Maurer-Alcala X."/>
            <person name="Dacks J."/>
            <person name="Kim E."/>
        </authorList>
    </citation>
    <scope>NUCLEOTIDE SEQUENCE</scope>
    <source>
        <strain evidence="4">PLY_AMNH</strain>
    </source>
</reference>
<dbReference type="GO" id="GO:0005930">
    <property type="term" value="C:axoneme"/>
    <property type="evidence" value="ECO:0007669"/>
    <property type="project" value="UniProtKB-SubCell"/>
</dbReference>